<dbReference type="STRING" id="48709.A0A1D2MP68"/>
<dbReference type="Gene3D" id="1.20.5.1200">
    <property type="entry name" value="Alpha-tocopherol transfer"/>
    <property type="match status" value="1"/>
</dbReference>
<comment type="caution">
    <text evidence="2">The sequence shown here is derived from an EMBL/GenBank/DDBJ whole genome shotgun (WGS) entry which is preliminary data.</text>
</comment>
<dbReference type="Pfam" id="PF00650">
    <property type="entry name" value="CRAL_TRIO"/>
    <property type="match status" value="1"/>
</dbReference>
<dbReference type="GO" id="GO:0016020">
    <property type="term" value="C:membrane"/>
    <property type="evidence" value="ECO:0007669"/>
    <property type="project" value="TreeGrafter"/>
</dbReference>
<feature type="domain" description="CRAL-TRIO" evidence="1">
    <location>
        <begin position="68"/>
        <end position="230"/>
    </location>
</feature>
<dbReference type="OMA" id="HEINDME"/>
<evidence type="ECO:0000313" key="2">
    <source>
        <dbReference type="EMBL" id="ODM94880.1"/>
    </source>
</evidence>
<gene>
    <name evidence="2" type="ORF">Ocin01_11799</name>
</gene>
<protein>
    <submittedName>
        <fullName evidence="2">Alpha-tocopherol transfer protein-like</fullName>
    </submittedName>
</protein>
<dbReference type="SMART" id="SM00516">
    <property type="entry name" value="SEC14"/>
    <property type="match status" value="1"/>
</dbReference>
<dbReference type="Proteomes" id="UP000094527">
    <property type="component" value="Unassembled WGS sequence"/>
</dbReference>
<dbReference type="EMBL" id="LJIJ01000736">
    <property type="protein sequence ID" value="ODM94880.1"/>
    <property type="molecule type" value="Genomic_DNA"/>
</dbReference>
<dbReference type="InterPro" id="IPR001251">
    <property type="entry name" value="CRAL-TRIO_dom"/>
</dbReference>
<name>A0A1D2MP68_ORCCI</name>
<dbReference type="InterPro" id="IPR036273">
    <property type="entry name" value="CRAL/TRIO_N_dom_sf"/>
</dbReference>
<dbReference type="PROSITE" id="PS50191">
    <property type="entry name" value="CRAL_TRIO"/>
    <property type="match status" value="1"/>
</dbReference>
<evidence type="ECO:0000259" key="1">
    <source>
        <dbReference type="PROSITE" id="PS50191"/>
    </source>
</evidence>
<dbReference type="SUPFAM" id="SSF46938">
    <property type="entry name" value="CRAL/TRIO N-terminal domain"/>
    <property type="match status" value="1"/>
</dbReference>
<proteinExistence type="predicted"/>
<sequence>MPSTISPLQAFRDLLSSEDLECIPEGVDGDEYLMRFLRFKSDPRRAYKTLVKYHEFRKNDKGLFDKMRPSTMKNLLDSKIVTKLPENDAQGRPVVLINCKQWDEKVYSAEDLILMLMMILEEIIRTQVSSISVIIDWEGYGFSHYRQLSYRNIVRSLAFGKGSFPISYMGIHQVNQSKMFSVVSKVLFSFFSEKLKQRMYIHGNDRESLAKYIPFSSLPVYYGGSSEGDVDTTFMDEMYKNEKYYETLVAFDKKPIK</sequence>
<dbReference type="Gene3D" id="3.40.525.10">
    <property type="entry name" value="CRAL-TRIO lipid binding domain"/>
    <property type="match status" value="1"/>
</dbReference>
<organism evidence="2 3">
    <name type="scientific">Orchesella cincta</name>
    <name type="common">Springtail</name>
    <name type="synonym">Podura cincta</name>
    <dbReference type="NCBI Taxonomy" id="48709"/>
    <lineage>
        <taxon>Eukaryota</taxon>
        <taxon>Metazoa</taxon>
        <taxon>Ecdysozoa</taxon>
        <taxon>Arthropoda</taxon>
        <taxon>Hexapoda</taxon>
        <taxon>Collembola</taxon>
        <taxon>Entomobryomorpha</taxon>
        <taxon>Entomobryoidea</taxon>
        <taxon>Orchesellidae</taxon>
        <taxon>Orchesellinae</taxon>
        <taxon>Orchesella</taxon>
    </lineage>
</organism>
<dbReference type="CDD" id="cd00170">
    <property type="entry name" value="SEC14"/>
    <property type="match status" value="1"/>
</dbReference>
<reference evidence="2 3" key="1">
    <citation type="journal article" date="2016" name="Genome Biol. Evol.">
        <title>Gene Family Evolution Reflects Adaptation to Soil Environmental Stressors in the Genome of the Collembolan Orchesella cincta.</title>
        <authorList>
            <person name="Faddeeva-Vakhrusheva A."/>
            <person name="Derks M.F."/>
            <person name="Anvar S.Y."/>
            <person name="Agamennone V."/>
            <person name="Suring W."/>
            <person name="Smit S."/>
            <person name="van Straalen N.M."/>
            <person name="Roelofs D."/>
        </authorList>
    </citation>
    <scope>NUCLEOTIDE SEQUENCE [LARGE SCALE GENOMIC DNA]</scope>
    <source>
        <tissue evidence="2">Mixed pool</tissue>
    </source>
</reference>
<dbReference type="SUPFAM" id="SSF52087">
    <property type="entry name" value="CRAL/TRIO domain"/>
    <property type="match status" value="1"/>
</dbReference>
<evidence type="ECO:0000313" key="3">
    <source>
        <dbReference type="Proteomes" id="UP000094527"/>
    </source>
</evidence>
<dbReference type="GO" id="GO:1902936">
    <property type="term" value="F:phosphatidylinositol bisphosphate binding"/>
    <property type="evidence" value="ECO:0007669"/>
    <property type="project" value="TreeGrafter"/>
</dbReference>
<dbReference type="OrthoDB" id="75724at2759"/>
<dbReference type="AlphaFoldDB" id="A0A1D2MP68"/>
<dbReference type="Gene3D" id="1.10.8.20">
    <property type="entry name" value="N-terminal domain of phosphatidylinositol transfer protein sec14p"/>
    <property type="match status" value="1"/>
</dbReference>
<dbReference type="PRINTS" id="PR00180">
    <property type="entry name" value="CRETINALDHBP"/>
</dbReference>
<accession>A0A1D2MP68</accession>
<dbReference type="InterPro" id="IPR036865">
    <property type="entry name" value="CRAL-TRIO_dom_sf"/>
</dbReference>
<dbReference type="PANTHER" id="PTHR10174:SF130">
    <property type="entry name" value="ALPHA-TOCOPHEROL TRANSFER PROTEIN-LIKE"/>
    <property type="match status" value="1"/>
</dbReference>
<dbReference type="PANTHER" id="PTHR10174">
    <property type="entry name" value="ALPHA-TOCOPHEROL TRANSFER PROTEIN-RELATED"/>
    <property type="match status" value="1"/>
</dbReference>
<keyword evidence="3" id="KW-1185">Reference proteome</keyword>